<feature type="transmembrane region" description="Helical" evidence="1">
    <location>
        <begin position="393"/>
        <end position="412"/>
    </location>
</feature>
<sequence length="525" mass="59339">MNKKQLQALLAVDLRLVNPQVTDRYRKKGKTGSELTKKLKMQFVTNTLLFMLIYGFTMIAMNFSKMPGLFTFYVGLFILLGLSQSISGIYNIFFAGKDLASYLPLPFRQKEIFASKILIVSFNVIPFTLPLLLAFFLTSWRSGTLLPLALALAIVVFLIVLTIILFLCSLIVFALTKTKLFQEHQNLMMNILMGVTMVIAIGGIMFMSAGASSTTVDRPVIQIFLPLFNIFANSLSMESGLAWIGLLVILLVLSGLLKYLIVPHLSEQLTQTNTLAVTNSKSHQRVRRQGLKSILDAYNRQLLGEPNLMLQVITNSVMIPIIFIISFAFVKVPANLPLKWSGVFFVAGLAFSGITINQASLVGNLISLDRENFEFIKSLPISMKEYLQRKFKLGYYFQLSINTIMILILTIILRVDLIMVLALIIGEIWGTYLISQHYFVRDYRLRLTNWTNITQLFSRGGGNFTMMGTMFISILLGVIVIVVYSSAILFINQAWLVNGMVAILIIGLSSWIWHNYQQKFWKKFD</sequence>
<dbReference type="AlphaFoldDB" id="A0A0R2LLL7"/>
<dbReference type="RefSeq" id="WP_057879519.1">
    <property type="nucleotide sequence ID" value="NZ_JQCF01000001.1"/>
</dbReference>
<organism evidence="2 3">
    <name type="scientific">Companilactobacillus kimchiensis</name>
    <dbReference type="NCBI Taxonomy" id="993692"/>
    <lineage>
        <taxon>Bacteria</taxon>
        <taxon>Bacillati</taxon>
        <taxon>Bacillota</taxon>
        <taxon>Bacilli</taxon>
        <taxon>Lactobacillales</taxon>
        <taxon>Lactobacillaceae</taxon>
        <taxon>Companilactobacillus</taxon>
    </lineage>
</organism>
<feature type="transmembrane region" description="Helical" evidence="1">
    <location>
        <begin position="187"/>
        <end position="209"/>
    </location>
</feature>
<feature type="transmembrane region" description="Helical" evidence="1">
    <location>
        <begin position="149"/>
        <end position="175"/>
    </location>
</feature>
<dbReference type="PATRIC" id="fig|993692.3.peg.99"/>
<evidence type="ECO:0000313" key="2">
    <source>
        <dbReference type="EMBL" id="KRO00779.1"/>
    </source>
</evidence>
<comment type="caution">
    <text evidence="2">The sequence shown here is derived from an EMBL/GenBank/DDBJ whole genome shotgun (WGS) entry which is preliminary data.</text>
</comment>
<feature type="transmembrane region" description="Helical" evidence="1">
    <location>
        <begin position="342"/>
        <end position="368"/>
    </location>
</feature>
<evidence type="ECO:0000313" key="3">
    <source>
        <dbReference type="Proteomes" id="UP000051006"/>
    </source>
</evidence>
<dbReference type="EMBL" id="JQCF01000001">
    <property type="protein sequence ID" value="KRO00779.1"/>
    <property type="molecule type" value="Genomic_DNA"/>
</dbReference>
<keyword evidence="3" id="KW-1185">Reference proteome</keyword>
<feature type="transmembrane region" description="Helical" evidence="1">
    <location>
        <begin position="490"/>
        <end position="513"/>
    </location>
</feature>
<feature type="transmembrane region" description="Helical" evidence="1">
    <location>
        <begin position="461"/>
        <end position="484"/>
    </location>
</feature>
<keyword evidence="1" id="KW-0472">Membrane</keyword>
<gene>
    <name evidence="2" type="ORF">IV57_GL000099</name>
</gene>
<accession>A0A0R2LLL7</accession>
<feature type="transmembrane region" description="Helical" evidence="1">
    <location>
        <begin position="241"/>
        <end position="261"/>
    </location>
</feature>
<name>A0A0R2LLL7_9LACO</name>
<feature type="transmembrane region" description="Helical" evidence="1">
    <location>
        <begin position="117"/>
        <end position="137"/>
    </location>
</feature>
<feature type="transmembrane region" description="Helical" evidence="1">
    <location>
        <begin position="418"/>
        <end position="440"/>
    </location>
</feature>
<dbReference type="STRING" id="993692.IV57_GL000099"/>
<proteinExistence type="predicted"/>
<keyword evidence="1" id="KW-0812">Transmembrane</keyword>
<feature type="transmembrane region" description="Helical" evidence="1">
    <location>
        <begin position="70"/>
        <end position="96"/>
    </location>
</feature>
<keyword evidence="1" id="KW-1133">Transmembrane helix</keyword>
<dbReference type="OrthoDB" id="2176387at2"/>
<reference evidence="2 3" key="1">
    <citation type="journal article" date="2015" name="Genome Announc.">
        <title>Expanding the biotechnology potential of lactobacilli through comparative genomics of 213 strains and associated genera.</title>
        <authorList>
            <person name="Sun Z."/>
            <person name="Harris H.M."/>
            <person name="McCann A."/>
            <person name="Guo C."/>
            <person name="Argimon S."/>
            <person name="Zhang W."/>
            <person name="Yang X."/>
            <person name="Jeffery I.B."/>
            <person name="Cooney J.C."/>
            <person name="Kagawa T.F."/>
            <person name="Liu W."/>
            <person name="Song Y."/>
            <person name="Salvetti E."/>
            <person name="Wrobel A."/>
            <person name="Rasinkangas P."/>
            <person name="Parkhill J."/>
            <person name="Rea M.C."/>
            <person name="O'Sullivan O."/>
            <person name="Ritari J."/>
            <person name="Douillard F.P."/>
            <person name="Paul Ross R."/>
            <person name="Yang R."/>
            <person name="Briner A.E."/>
            <person name="Felis G.E."/>
            <person name="de Vos W.M."/>
            <person name="Barrangou R."/>
            <person name="Klaenhammer T.R."/>
            <person name="Caufield P.W."/>
            <person name="Cui Y."/>
            <person name="Zhang H."/>
            <person name="O'Toole P.W."/>
        </authorList>
    </citation>
    <scope>NUCLEOTIDE SEQUENCE [LARGE SCALE GENOMIC DNA]</scope>
    <source>
        <strain evidence="2 3">DSM 24716</strain>
    </source>
</reference>
<feature type="transmembrane region" description="Helical" evidence="1">
    <location>
        <begin position="43"/>
        <end position="64"/>
    </location>
</feature>
<feature type="transmembrane region" description="Helical" evidence="1">
    <location>
        <begin position="308"/>
        <end position="330"/>
    </location>
</feature>
<protein>
    <submittedName>
        <fullName evidence="2">Abc transporter, permease protein</fullName>
    </submittedName>
</protein>
<dbReference type="Proteomes" id="UP000051006">
    <property type="component" value="Unassembled WGS sequence"/>
</dbReference>
<evidence type="ECO:0000256" key="1">
    <source>
        <dbReference type="SAM" id="Phobius"/>
    </source>
</evidence>